<dbReference type="Proteomes" id="UP000184080">
    <property type="component" value="Unassembled WGS sequence"/>
</dbReference>
<dbReference type="PANTHER" id="PTHR46017:SF1">
    <property type="entry name" value="ALPHA-MANNOSIDASE 2C1"/>
    <property type="match status" value="1"/>
</dbReference>
<dbReference type="InterPro" id="IPR041147">
    <property type="entry name" value="GH38_C"/>
</dbReference>
<name>A0A1M6GQT7_9CLOT</name>
<evidence type="ECO:0000259" key="1">
    <source>
        <dbReference type="Pfam" id="PF01074"/>
    </source>
</evidence>
<dbReference type="PANTHER" id="PTHR46017">
    <property type="entry name" value="ALPHA-MANNOSIDASE 2C1"/>
    <property type="match status" value="1"/>
</dbReference>
<dbReference type="InterPro" id="IPR027291">
    <property type="entry name" value="Glyco_hydro_38_N_sf"/>
</dbReference>
<protein>
    <submittedName>
        <fullName evidence="3">Glycosyl hydrolases family 38 N-terminal domain-containing protein</fullName>
    </submittedName>
</protein>
<dbReference type="STRING" id="1121298.SAMN05444401_2204"/>
<proteinExistence type="predicted"/>
<accession>A0A1M6GQT7</accession>
<feature type="domain" description="Glycosyl hydrolases family 38 C-terminal" evidence="2">
    <location>
        <begin position="751"/>
        <end position="849"/>
    </location>
</feature>
<dbReference type="AlphaFoldDB" id="A0A1M6GQT7"/>
<dbReference type="OrthoDB" id="9772207at2"/>
<dbReference type="Pfam" id="PF01074">
    <property type="entry name" value="Glyco_hydro_38N"/>
    <property type="match status" value="1"/>
</dbReference>
<organism evidence="3 4">
    <name type="scientific">Clostridium amylolyticum</name>
    <dbReference type="NCBI Taxonomy" id="1121298"/>
    <lineage>
        <taxon>Bacteria</taxon>
        <taxon>Bacillati</taxon>
        <taxon>Bacillota</taxon>
        <taxon>Clostridia</taxon>
        <taxon>Eubacteriales</taxon>
        <taxon>Clostridiaceae</taxon>
        <taxon>Clostridium</taxon>
    </lineage>
</organism>
<keyword evidence="4" id="KW-1185">Reference proteome</keyword>
<dbReference type="GO" id="GO:0030246">
    <property type="term" value="F:carbohydrate binding"/>
    <property type="evidence" value="ECO:0007669"/>
    <property type="project" value="InterPro"/>
</dbReference>
<feature type="domain" description="Glycoside hydrolase family 38 N-terminal" evidence="1">
    <location>
        <begin position="37"/>
        <end position="187"/>
    </location>
</feature>
<dbReference type="RefSeq" id="WP_073006447.1">
    <property type="nucleotide sequence ID" value="NZ_FQZO01000003.1"/>
</dbReference>
<keyword evidence="3" id="KW-0378">Hydrolase</keyword>
<evidence type="ECO:0000313" key="4">
    <source>
        <dbReference type="Proteomes" id="UP000184080"/>
    </source>
</evidence>
<reference evidence="3 4" key="1">
    <citation type="submission" date="2016-11" db="EMBL/GenBank/DDBJ databases">
        <authorList>
            <person name="Jaros S."/>
            <person name="Januszkiewicz K."/>
            <person name="Wedrychowicz H."/>
        </authorList>
    </citation>
    <scope>NUCLEOTIDE SEQUENCE [LARGE SCALE GENOMIC DNA]</scope>
    <source>
        <strain evidence="3 4">DSM 21864</strain>
    </source>
</reference>
<sequence length="853" mass="97706">MENFYYAFCNHWTQAGIGFAFPFGYMGNKKYYNTFSTVYTINKMLDAADDFPGLVVGLELDSYAYEEVLKEAPECIERLRKYINEGKACIEGGTYGQPLGQDYGWESNIKHLTQGRNTIKEVLHYDTKTFLVEEQWFHPQMPQLLNKSGFKYASLQNQNSGQVKPSNESIINWKGIDGSSIPTIPSNNFMVSCVRQYTDYNAYKKIINNVERPLLFQWIEIWPPGMDWGASAVPFEKAINQVLALGGKCVSLSEYLDNEVPKRKLKQEYITLDQSNYANNWYQGGGWGYDGDRVIAMDRIAEQQLLAYDTLRGIYFINNKIQSYKESSGFWKRIMILQNHDVSVARTYRAFKEGVPTECGLMAVADYKSLIDDVKKEYSNSSTKKCDESIKEKTDISICILNYNGINGTKKISIPIKDLKDNNFKLDGFDLICDNKSIPYYVDKNCGREEINFAMELPKVGIKKVKMVEGKGDLLEVKDYGSDNSIENSKIKIQWIEDSWGVKITDKCTGSEYQYYIFSGNIGKMNEHDAGAFHALSPGHETFTFAFDGTTHCPDQTSTMRIECTSEEVKGFESTLVLRSNLLTLHTTEIPVAFAEARVTYNHITSNIEFNSLIYTGVYLNINAFSVLKHNIKGVNYYRDFPFGEELTQINNIYCNTYLRADNDKEEGFTLINFGNQKVDIVKENNCHEIRQMISRGKVLGEYNFKFVLSLGKKQTYEAIKLSKDERRESIPIIISSINNSDMFTWKSPEIILSALEQREDKVIVRIANYSEKFINKEEFSFSFNIKEANLTDFNNIIEKEEIYFSSSSYDCALSYNNIGKVNNGTAKNKFKAINSLKISLKPWEIKTLQLKI</sequence>
<dbReference type="GO" id="GO:0009313">
    <property type="term" value="P:oligosaccharide catabolic process"/>
    <property type="evidence" value="ECO:0007669"/>
    <property type="project" value="TreeGrafter"/>
</dbReference>
<gene>
    <name evidence="3" type="ORF">SAMN05444401_2204</name>
</gene>
<dbReference type="SUPFAM" id="SSF74650">
    <property type="entry name" value="Galactose mutarotase-like"/>
    <property type="match status" value="1"/>
</dbReference>
<evidence type="ECO:0000313" key="3">
    <source>
        <dbReference type="EMBL" id="SHJ12262.1"/>
    </source>
</evidence>
<dbReference type="InterPro" id="IPR011330">
    <property type="entry name" value="Glyco_hydro/deAcase_b/a-brl"/>
</dbReference>
<dbReference type="Gene3D" id="3.20.110.10">
    <property type="entry name" value="Glycoside hydrolase 38, N terminal domain"/>
    <property type="match status" value="1"/>
</dbReference>
<dbReference type="InterPro" id="IPR011013">
    <property type="entry name" value="Gal_mutarotase_sf_dom"/>
</dbReference>
<dbReference type="EMBL" id="FQZO01000003">
    <property type="protein sequence ID" value="SHJ12262.1"/>
    <property type="molecule type" value="Genomic_DNA"/>
</dbReference>
<dbReference type="Pfam" id="PF17677">
    <property type="entry name" value="Glyco_hydro38C2"/>
    <property type="match status" value="1"/>
</dbReference>
<dbReference type="SUPFAM" id="SSF88713">
    <property type="entry name" value="Glycoside hydrolase/deacetylase"/>
    <property type="match status" value="1"/>
</dbReference>
<evidence type="ECO:0000259" key="2">
    <source>
        <dbReference type="Pfam" id="PF17677"/>
    </source>
</evidence>
<dbReference type="GO" id="GO:0004559">
    <property type="term" value="F:alpha-mannosidase activity"/>
    <property type="evidence" value="ECO:0007669"/>
    <property type="project" value="InterPro"/>
</dbReference>
<dbReference type="GO" id="GO:0006013">
    <property type="term" value="P:mannose metabolic process"/>
    <property type="evidence" value="ECO:0007669"/>
    <property type="project" value="InterPro"/>
</dbReference>
<dbReference type="InterPro" id="IPR000602">
    <property type="entry name" value="Glyco_hydro_38_N"/>
</dbReference>